<comment type="caution">
    <text evidence="1">The sequence shown here is derived from an EMBL/GenBank/DDBJ whole genome shotgun (WGS) entry which is preliminary data.</text>
</comment>
<reference evidence="1" key="1">
    <citation type="journal article" date="2015" name="Nature">
        <title>Complex archaea that bridge the gap between prokaryotes and eukaryotes.</title>
        <authorList>
            <person name="Spang A."/>
            <person name="Saw J.H."/>
            <person name="Jorgensen S.L."/>
            <person name="Zaremba-Niedzwiedzka K."/>
            <person name="Martijn J."/>
            <person name="Lind A.E."/>
            <person name="van Eijk R."/>
            <person name="Schleper C."/>
            <person name="Guy L."/>
            <person name="Ettema T.J."/>
        </authorList>
    </citation>
    <scope>NUCLEOTIDE SEQUENCE</scope>
</reference>
<gene>
    <name evidence="1" type="ORF">LCGC14_1721590</name>
</gene>
<proteinExistence type="predicted"/>
<protein>
    <recommendedName>
        <fullName evidence="2">CoA-binding domain-containing protein</fullName>
    </recommendedName>
</protein>
<name>A0A0F9HCB6_9ZZZZ</name>
<sequence>MSNEAIKPIKKVYLVFGPESSGNRMIACSFDTAGVSSVYSKNGKYIPGPHNPNYLDNPLLILMSLPHNKIWPDIIDIYRKVKSIGFEFIYLIFLDRKTDFMAKSQVFQDRVTQIERAYENIQIARDYMKSAIESLDITNLCLLIILFMD</sequence>
<dbReference type="EMBL" id="LAZR01015502">
    <property type="protein sequence ID" value="KKM10945.1"/>
    <property type="molecule type" value="Genomic_DNA"/>
</dbReference>
<evidence type="ECO:0000313" key="1">
    <source>
        <dbReference type="EMBL" id="KKM10945.1"/>
    </source>
</evidence>
<dbReference type="AlphaFoldDB" id="A0A0F9HCB6"/>
<accession>A0A0F9HCB6</accession>
<evidence type="ECO:0008006" key="2">
    <source>
        <dbReference type="Google" id="ProtNLM"/>
    </source>
</evidence>
<organism evidence="1">
    <name type="scientific">marine sediment metagenome</name>
    <dbReference type="NCBI Taxonomy" id="412755"/>
    <lineage>
        <taxon>unclassified sequences</taxon>
        <taxon>metagenomes</taxon>
        <taxon>ecological metagenomes</taxon>
    </lineage>
</organism>